<keyword evidence="6" id="KW-0175">Coiled coil</keyword>
<proteinExistence type="predicted"/>
<evidence type="ECO:0000259" key="7">
    <source>
        <dbReference type="PROSITE" id="PS50937"/>
    </source>
</evidence>
<evidence type="ECO:0000256" key="1">
    <source>
        <dbReference type="ARBA" id="ARBA00004496"/>
    </source>
</evidence>
<dbReference type="InterPro" id="IPR011789">
    <property type="entry name" value="CueR"/>
</dbReference>
<keyword evidence="4" id="KW-0238">DNA-binding</keyword>
<organism evidence="8 9">
    <name type="scientific">Candidimonas nitroreducens</name>
    <dbReference type="NCBI Taxonomy" id="683354"/>
    <lineage>
        <taxon>Bacteria</taxon>
        <taxon>Pseudomonadati</taxon>
        <taxon>Pseudomonadota</taxon>
        <taxon>Betaproteobacteria</taxon>
        <taxon>Burkholderiales</taxon>
        <taxon>Alcaligenaceae</taxon>
        <taxon>Candidimonas</taxon>
    </lineage>
</organism>
<dbReference type="RefSeq" id="WP_088601664.1">
    <property type="nucleotide sequence ID" value="NZ_NJIH01000002.1"/>
</dbReference>
<dbReference type="Gene3D" id="1.10.1660.10">
    <property type="match status" value="1"/>
</dbReference>
<evidence type="ECO:0000256" key="4">
    <source>
        <dbReference type="ARBA" id="ARBA00023125"/>
    </source>
</evidence>
<dbReference type="Proteomes" id="UP000214603">
    <property type="component" value="Unassembled WGS sequence"/>
</dbReference>
<evidence type="ECO:0000313" key="8">
    <source>
        <dbReference type="EMBL" id="OWT65514.1"/>
    </source>
</evidence>
<comment type="caution">
    <text evidence="8">The sequence shown here is derived from an EMBL/GenBank/DDBJ whole genome shotgun (WGS) entry which is preliminary data.</text>
</comment>
<evidence type="ECO:0000313" key="9">
    <source>
        <dbReference type="Proteomes" id="UP000214603"/>
    </source>
</evidence>
<keyword evidence="3" id="KW-0805">Transcription regulation</keyword>
<evidence type="ECO:0000256" key="6">
    <source>
        <dbReference type="SAM" id="Coils"/>
    </source>
</evidence>
<keyword evidence="2" id="KW-0963">Cytoplasm</keyword>
<dbReference type="SMART" id="SM00422">
    <property type="entry name" value="HTH_MERR"/>
    <property type="match status" value="1"/>
</dbReference>
<dbReference type="GO" id="GO:0045893">
    <property type="term" value="P:positive regulation of DNA-templated transcription"/>
    <property type="evidence" value="ECO:0007669"/>
    <property type="project" value="InterPro"/>
</dbReference>
<dbReference type="GO" id="GO:0005507">
    <property type="term" value="F:copper ion binding"/>
    <property type="evidence" value="ECO:0007669"/>
    <property type="project" value="InterPro"/>
</dbReference>
<evidence type="ECO:0000256" key="5">
    <source>
        <dbReference type="ARBA" id="ARBA00023163"/>
    </source>
</evidence>
<keyword evidence="5" id="KW-0804">Transcription</keyword>
<dbReference type="PROSITE" id="PS50937">
    <property type="entry name" value="HTH_MERR_2"/>
    <property type="match status" value="1"/>
</dbReference>
<dbReference type="NCBIfam" id="TIGR02044">
    <property type="entry name" value="CueR"/>
    <property type="match status" value="1"/>
</dbReference>
<gene>
    <name evidence="8" type="primary">cueR</name>
    <name evidence="8" type="ORF">CEY11_01855</name>
</gene>
<keyword evidence="9" id="KW-1185">Reference proteome</keyword>
<accession>A0A225MWK7</accession>
<dbReference type="PRINTS" id="PR00040">
    <property type="entry name" value="HTHMERR"/>
</dbReference>
<evidence type="ECO:0000256" key="3">
    <source>
        <dbReference type="ARBA" id="ARBA00023015"/>
    </source>
</evidence>
<protein>
    <submittedName>
        <fullName evidence="8">Cu(I)-responsive transcriptional regulator</fullName>
    </submittedName>
</protein>
<dbReference type="GO" id="GO:0003700">
    <property type="term" value="F:DNA-binding transcription factor activity"/>
    <property type="evidence" value="ECO:0007669"/>
    <property type="project" value="InterPro"/>
</dbReference>
<dbReference type="OrthoDB" id="9808480at2"/>
<comment type="subcellular location">
    <subcellularLocation>
        <location evidence="1">Cytoplasm</location>
    </subcellularLocation>
</comment>
<feature type="domain" description="HTH merR-type" evidence="7">
    <location>
        <begin position="1"/>
        <end position="69"/>
    </location>
</feature>
<reference evidence="9" key="1">
    <citation type="submission" date="2017-06" db="EMBL/GenBank/DDBJ databases">
        <title>Herbaspirillum phytohormonus sp. nov., isolated from the root nodule of Robinia pseudoacacia in lead-zinc mine.</title>
        <authorList>
            <person name="Fan M."/>
            <person name="Lin Y."/>
        </authorList>
    </citation>
    <scope>NUCLEOTIDE SEQUENCE [LARGE SCALE GENOMIC DNA]</scope>
    <source>
        <strain evidence="9">SC-089</strain>
    </source>
</reference>
<dbReference type="AlphaFoldDB" id="A0A225MWK7"/>
<dbReference type="InterPro" id="IPR047057">
    <property type="entry name" value="MerR_fam"/>
</dbReference>
<dbReference type="PROSITE" id="PS00552">
    <property type="entry name" value="HTH_MERR_1"/>
    <property type="match status" value="1"/>
</dbReference>
<dbReference type="Pfam" id="PF13411">
    <property type="entry name" value="MerR_1"/>
    <property type="match status" value="1"/>
</dbReference>
<dbReference type="PANTHER" id="PTHR30204:SF94">
    <property type="entry name" value="HEAVY METAL-DEPENDENT TRANSCRIPTIONAL REGULATOR HI_0293-RELATED"/>
    <property type="match status" value="1"/>
</dbReference>
<sequence length="137" mass="15139">MNIGQAAARSGVSAKMIRYYESIGLLEPSRRSASGYRQYGDKDLHALGFIRRARELGFPLKQVAALMALWHDKSRASAEVKQLAETHIAELEHKAQMLKEMAATLRNLADHCHGDERPDCPILEGLQGGAEPCHTDS</sequence>
<name>A0A225MWK7_9BURK</name>
<dbReference type="InterPro" id="IPR000551">
    <property type="entry name" value="MerR-type_HTH_dom"/>
</dbReference>
<evidence type="ECO:0000256" key="2">
    <source>
        <dbReference type="ARBA" id="ARBA00022490"/>
    </source>
</evidence>
<dbReference type="CDD" id="cd01108">
    <property type="entry name" value="HTH_CueR"/>
    <property type="match status" value="1"/>
</dbReference>
<dbReference type="GO" id="GO:0003677">
    <property type="term" value="F:DNA binding"/>
    <property type="evidence" value="ECO:0007669"/>
    <property type="project" value="UniProtKB-KW"/>
</dbReference>
<dbReference type="EMBL" id="NJIH01000002">
    <property type="protein sequence ID" value="OWT65514.1"/>
    <property type="molecule type" value="Genomic_DNA"/>
</dbReference>
<feature type="coiled-coil region" evidence="6">
    <location>
        <begin position="81"/>
        <end position="108"/>
    </location>
</feature>
<dbReference type="PANTHER" id="PTHR30204">
    <property type="entry name" value="REDOX-CYCLING DRUG-SENSING TRANSCRIPTIONAL ACTIVATOR SOXR"/>
    <property type="match status" value="1"/>
</dbReference>
<dbReference type="InterPro" id="IPR009061">
    <property type="entry name" value="DNA-bd_dom_put_sf"/>
</dbReference>
<dbReference type="SUPFAM" id="SSF46955">
    <property type="entry name" value="Putative DNA-binding domain"/>
    <property type="match status" value="1"/>
</dbReference>
<dbReference type="GO" id="GO:0005737">
    <property type="term" value="C:cytoplasm"/>
    <property type="evidence" value="ECO:0007669"/>
    <property type="project" value="UniProtKB-SubCell"/>
</dbReference>